<sequence>MSPTSVFLHAPRPIASMTLSTREWMSVITTLLGRLSLAAMFMVSATVNDPSSVSSWAT</sequence>
<evidence type="ECO:0000313" key="1">
    <source>
        <dbReference type="EMBL" id="KAE9057108.1"/>
    </source>
</evidence>
<name>A0A6G0JHW0_9STRA</name>
<evidence type="ECO:0000313" key="2">
    <source>
        <dbReference type="Proteomes" id="UP000488956"/>
    </source>
</evidence>
<reference evidence="1 2" key="1">
    <citation type="submission" date="2018-09" db="EMBL/GenBank/DDBJ databases">
        <title>Genomic investigation of the strawberry pathogen Phytophthora fragariae indicates pathogenicity is determined by transcriptional variation in three key races.</title>
        <authorList>
            <person name="Adams T.M."/>
            <person name="Armitage A.D."/>
            <person name="Sobczyk M.K."/>
            <person name="Bates H.J."/>
            <person name="Dunwell J.M."/>
            <person name="Nellist C.F."/>
            <person name="Harrison R.J."/>
        </authorList>
    </citation>
    <scope>NUCLEOTIDE SEQUENCE [LARGE SCALE GENOMIC DNA]</scope>
    <source>
        <strain evidence="1 2">ONT-3</strain>
    </source>
</reference>
<organism evidence="1 2">
    <name type="scientific">Phytophthora fragariae</name>
    <dbReference type="NCBI Taxonomy" id="53985"/>
    <lineage>
        <taxon>Eukaryota</taxon>
        <taxon>Sar</taxon>
        <taxon>Stramenopiles</taxon>
        <taxon>Oomycota</taxon>
        <taxon>Peronosporomycetes</taxon>
        <taxon>Peronosporales</taxon>
        <taxon>Peronosporaceae</taxon>
        <taxon>Phytophthora</taxon>
    </lineage>
</organism>
<protein>
    <submittedName>
        <fullName evidence="1">Uncharacterized protein</fullName>
    </submittedName>
</protein>
<dbReference type="Proteomes" id="UP000488956">
    <property type="component" value="Unassembled WGS sequence"/>
</dbReference>
<proteinExistence type="predicted"/>
<comment type="caution">
    <text evidence="1">The sequence shown here is derived from an EMBL/GenBank/DDBJ whole genome shotgun (WGS) entry which is preliminary data.</text>
</comment>
<gene>
    <name evidence="1" type="ORF">PF010_g31503</name>
</gene>
<dbReference type="EMBL" id="QXFX01007284">
    <property type="protein sequence ID" value="KAE9057108.1"/>
    <property type="molecule type" value="Genomic_DNA"/>
</dbReference>
<accession>A0A6G0JHW0</accession>
<dbReference type="AlphaFoldDB" id="A0A6G0JHW0"/>